<evidence type="ECO:0000313" key="2">
    <source>
        <dbReference type="Proteomes" id="UP000824540"/>
    </source>
</evidence>
<dbReference type="Proteomes" id="UP000824540">
    <property type="component" value="Unassembled WGS sequence"/>
</dbReference>
<dbReference type="AlphaFoldDB" id="A0A8T2NQ46"/>
<protein>
    <submittedName>
        <fullName evidence="1">Uncharacterized protein</fullName>
    </submittedName>
</protein>
<accession>A0A8T2NQ46</accession>
<sequence>MPPIQHPVIKEGGAMTLALSPERGAAHPEAEHRYTGNTDGERFLKLGAFPFNGNKEPAGVGGNLLDDASKVFSHAIS</sequence>
<organism evidence="1 2">
    <name type="scientific">Albula glossodonta</name>
    <name type="common">roundjaw bonefish</name>
    <dbReference type="NCBI Taxonomy" id="121402"/>
    <lineage>
        <taxon>Eukaryota</taxon>
        <taxon>Metazoa</taxon>
        <taxon>Chordata</taxon>
        <taxon>Craniata</taxon>
        <taxon>Vertebrata</taxon>
        <taxon>Euteleostomi</taxon>
        <taxon>Actinopterygii</taxon>
        <taxon>Neopterygii</taxon>
        <taxon>Teleostei</taxon>
        <taxon>Albuliformes</taxon>
        <taxon>Albulidae</taxon>
        <taxon>Albula</taxon>
    </lineage>
</organism>
<dbReference type="EMBL" id="JAFBMS010000033">
    <property type="protein sequence ID" value="KAG9341736.1"/>
    <property type="molecule type" value="Genomic_DNA"/>
</dbReference>
<comment type="caution">
    <text evidence="1">The sequence shown here is derived from an EMBL/GenBank/DDBJ whole genome shotgun (WGS) entry which is preliminary data.</text>
</comment>
<gene>
    <name evidence="1" type="ORF">JZ751_018800</name>
</gene>
<proteinExistence type="predicted"/>
<keyword evidence="2" id="KW-1185">Reference proteome</keyword>
<reference evidence="1" key="1">
    <citation type="thesis" date="2021" institute="BYU ScholarsArchive" country="Provo, UT, USA">
        <title>Applications of and Algorithms for Genome Assembly and Genomic Analyses with an Emphasis on Marine Teleosts.</title>
        <authorList>
            <person name="Pickett B.D."/>
        </authorList>
    </citation>
    <scope>NUCLEOTIDE SEQUENCE</scope>
    <source>
        <strain evidence="1">HI-2016</strain>
    </source>
</reference>
<name>A0A8T2NQ46_9TELE</name>
<evidence type="ECO:0000313" key="1">
    <source>
        <dbReference type="EMBL" id="KAG9341736.1"/>
    </source>
</evidence>